<organism evidence="1 2">
    <name type="scientific">Algoriphagus alkaliphilus</name>
    <dbReference type="NCBI Taxonomy" id="279824"/>
    <lineage>
        <taxon>Bacteria</taxon>
        <taxon>Pseudomonadati</taxon>
        <taxon>Bacteroidota</taxon>
        <taxon>Cytophagia</taxon>
        <taxon>Cytophagales</taxon>
        <taxon>Cyclobacteriaceae</taxon>
        <taxon>Algoriphagus</taxon>
    </lineage>
</organism>
<name>A0A1G5ZQ03_9BACT</name>
<dbReference type="Proteomes" id="UP000198756">
    <property type="component" value="Unassembled WGS sequence"/>
</dbReference>
<gene>
    <name evidence="1" type="ORF">SAMN03080617_04266</name>
</gene>
<keyword evidence="2" id="KW-1185">Reference proteome</keyword>
<proteinExistence type="predicted"/>
<protein>
    <submittedName>
        <fullName evidence="1">Uncharacterized protein</fullName>
    </submittedName>
</protein>
<evidence type="ECO:0000313" key="1">
    <source>
        <dbReference type="EMBL" id="SDA96660.1"/>
    </source>
</evidence>
<dbReference type="AlphaFoldDB" id="A0A1G5ZQ03"/>
<accession>A0A1G5ZQ03</accession>
<dbReference type="STRING" id="279824.SAMN03080617_04266"/>
<evidence type="ECO:0000313" key="2">
    <source>
        <dbReference type="Proteomes" id="UP000198756"/>
    </source>
</evidence>
<reference evidence="2" key="1">
    <citation type="submission" date="2016-10" db="EMBL/GenBank/DDBJ databases">
        <authorList>
            <person name="Varghese N."/>
            <person name="Submissions S."/>
        </authorList>
    </citation>
    <scope>NUCLEOTIDE SEQUENCE [LARGE SCALE GENOMIC DNA]</scope>
    <source>
        <strain evidence="2">DSM 22703</strain>
    </source>
</reference>
<sequence>MLVLLRFITDLWILIRTFWIADLREILDDFELQRKSLNKSHNFHNQMTALCDF</sequence>
<dbReference type="EMBL" id="FMXE01000053">
    <property type="protein sequence ID" value="SDA96660.1"/>
    <property type="molecule type" value="Genomic_DNA"/>
</dbReference>